<name>A0A0K0DQQ1_ANGCA</name>
<dbReference type="Proteomes" id="UP000035642">
    <property type="component" value="Unassembled WGS sequence"/>
</dbReference>
<organism evidence="1 2">
    <name type="scientific">Angiostrongylus cantonensis</name>
    <name type="common">Rat lungworm</name>
    <dbReference type="NCBI Taxonomy" id="6313"/>
    <lineage>
        <taxon>Eukaryota</taxon>
        <taxon>Metazoa</taxon>
        <taxon>Ecdysozoa</taxon>
        <taxon>Nematoda</taxon>
        <taxon>Chromadorea</taxon>
        <taxon>Rhabditida</taxon>
        <taxon>Rhabditina</taxon>
        <taxon>Rhabditomorpha</taxon>
        <taxon>Strongyloidea</taxon>
        <taxon>Metastrongylidae</taxon>
        <taxon>Angiostrongylus</taxon>
    </lineage>
</organism>
<sequence>MPRQLTRSPSMGMNYVEKSLQDVIAARNHRRTRVGLTNGSKLASKTAKYDEIASGVSTHGQVNDICRRGTSRKPPLVKYWKWMTA</sequence>
<evidence type="ECO:0000313" key="1">
    <source>
        <dbReference type="Proteomes" id="UP000035642"/>
    </source>
</evidence>
<evidence type="ECO:0000313" key="2">
    <source>
        <dbReference type="WBParaSite" id="ACAC_0001409001-mRNA-1"/>
    </source>
</evidence>
<accession>A0A0K0DQQ1</accession>
<reference evidence="2" key="2">
    <citation type="submission" date="2017-02" db="UniProtKB">
        <authorList>
            <consortium name="WormBaseParasite"/>
        </authorList>
    </citation>
    <scope>IDENTIFICATION</scope>
</reference>
<dbReference type="AlphaFoldDB" id="A0A0K0DQQ1"/>
<keyword evidence="1" id="KW-1185">Reference proteome</keyword>
<proteinExistence type="predicted"/>
<protein>
    <submittedName>
        <fullName evidence="2">Uncharacterized protein</fullName>
    </submittedName>
</protein>
<dbReference type="WBParaSite" id="ACAC_0001409001-mRNA-1">
    <property type="protein sequence ID" value="ACAC_0001409001-mRNA-1"/>
    <property type="gene ID" value="ACAC_0001409001"/>
</dbReference>
<reference evidence="1" key="1">
    <citation type="submission" date="2012-09" db="EMBL/GenBank/DDBJ databases">
        <authorList>
            <person name="Martin A.A."/>
        </authorList>
    </citation>
    <scope>NUCLEOTIDE SEQUENCE</scope>
</reference>